<dbReference type="RefSeq" id="WP_267885870.1">
    <property type="nucleotide sequence ID" value="NZ_JYLB01000001.1"/>
</dbReference>
<evidence type="ECO:0000313" key="1">
    <source>
        <dbReference type="EMBL" id="SDT21270.1"/>
    </source>
</evidence>
<keyword evidence="2" id="KW-1185">Reference proteome</keyword>
<organism evidence="1 2">
    <name type="scientific">Pseudomonas lini</name>
    <dbReference type="NCBI Taxonomy" id="163011"/>
    <lineage>
        <taxon>Bacteria</taxon>
        <taxon>Pseudomonadati</taxon>
        <taxon>Pseudomonadota</taxon>
        <taxon>Gammaproteobacteria</taxon>
        <taxon>Pseudomonadales</taxon>
        <taxon>Pseudomonadaceae</taxon>
        <taxon>Pseudomonas</taxon>
    </lineage>
</organism>
<dbReference type="Proteomes" id="UP000182814">
    <property type="component" value="Chromosome I"/>
</dbReference>
<sequence>MKPIFWLLTAGLVVVMLAYNGIRDASSVCQPPQVAHRFLH</sequence>
<dbReference type="EMBL" id="LT629746">
    <property type="protein sequence ID" value="SDT21270.1"/>
    <property type="molecule type" value="Genomic_DNA"/>
</dbReference>
<dbReference type="AlphaFoldDB" id="A0A1H1YII1"/>
<evidence type="ECO:0000313" key="2">
    <source>
        <dbReference type="Proteomes" id="UP000182814"/>
    </source>
</evidence>
<name>A0A1H1YII1_9PSED</name>
<protein>
    <submittedName>
        <fullName evidence="1">Uncharacterized protein</fullName>
    </submittedName>
</protein>
<reference evidence="2" key="1">
    <citation type="submission" date="2016-10" db="EMBL/GenBank/DDBJ databases">
        <authorList>
            <person name="Varghese N."/>
            <person name="Submissions S."/>
        </authorList>
    </citation>
    <scope>NUCLEOTIDE SEQUENCE [LARGE SCALE GENOMIC DNA]</scope>
    <source>
        <strain evidence="2">BS3782</strain>
    </source>
</reference>
<accession>A0A1H1YII1</accession>
<gene>
    <name evidence="1" type="ORF">SAMN04490191_3516</name>
</gene>
<proteinExistence type="predicted"/>